<evidence type="ECO:0000313" key="1">
    <source>
        <dbReference type="EMBL" id="WLJ25528.1"/>
    </source>
</evidence>
<sequence>MSESETGGIAPEHGVVSTDPKVPQEFVDRAVQSVRVLAGWHIFPERVEELVLLAPGDGQVILPTKRLVDVESVVVDDHAFDVDQLVYDEAGVVWIPGLKPRRDGVPRRVVAKIRHGFNEPVELISVITSMALRAAQSQSSYSLDRISVGGISVGASAGNGVGGAVAPVSTEWRILDEYKLKARP</sequence>
<proteinExistence type="predicted"/>
<name>A0AA49X3V3_9VIRU</name>
<dbReference type="EMBL" id="OQ890312">
    <property type="protein sequence ID" value="WLJ25528.1"/>
    <property type="molecule type" value="Genomic_DNA"/>
</dbReference>
<reference evidence="1" key="1">
    <citation type="submission" date="2023-04" db="EMBL/GenBank/DDBJ databases">
        <title>The human skin virome in hidradenitis suppurativa patients.</title>
        <authorList>
            <person name="Jansen D."/>
        </authorList>
    </citation>
    <scope>NUCLEOTIDE SEQUENCE</scope>
    <source>
        <strain evidence="1">VC1_JansenPhageB</strain>
    </source>
</reference>
<organism evidence="1">
    <name type="scientific">Actinobacteria phage HS02</name>
    <dbReference type="NCBI Taxonomy" id="3056388"/>
    <lineage>
        <taxon>Viruses</taxon>
    </lineage>
</organism>
<protein>
    <submittedName>
        <fullName evidence="1">Head to tail adaptor</fullName>
    </submittedName>
</protein>
<accession>A0AA49X3V3</accession>